<dbReference type="Pfam" id="PF04783">
    <property type="entry name" value="DUF630"/>
    <property type="match status" value="1"/>
</dbReference>
<evidence type="ECO:0000313" key="6">
    <source>
        <dbReference type="Proteomes" id="UP001187192"/>
    </source>
</evidence>
<dbReference type="AlphaFoldDB" id="A0AA87ZLF4"/>
<dbReference type="PANTHER" id="PTHR21450">
    <property type="entry name" value="PROTEIN ALTERED PHOSPHATE STARVATION RESPONSE 1"/>
    <property type="match status" value="1"/>
</dbReference>
<dbReference type="Proteomes" id="UP001187192">
    <property type="component" value="Unassembled WGS sequence"/>
</dbReference>
<feature type="domain" description="DUF632" evidence="3">
    <location>
        <begin position="406"/>
        <end position="720"/>
    </location>
</feature>
<feature type="domain" description="DUF630" evidence="4">
    <location>
        <begin position="30"/>
        <end position="71"/>
    </location>
</feature>
<dbReference type="PANTHER" id="PTHR21450:SF41">
    <property type="entry name" value="RNA POLYMERASE SUBUNIT BETA, PUTATIVE (DUF630 AND DUF632)-RELATED"/>
    <property type="match status" value="1"/>
</dbReference>
<feature type="compositionally biased region" description="Basic and acidic residues" evidence="2">
    <location>
        <begin position="115"/>
        <end position="146"/>
    </location>
</feature>
<feature type="coiled-coil region" evidence="1">
    <location>
        <begin position="738"/>
        <end position="765"/>
    </location>
</feature>
<feature type="region of interest" description="Disordered" evidence="2">
    <location>
        <begin position="74"/>
        <end position="159"/>
    </location>
</feature>
<feature type="region of interest" description="Disordered" evidence="2">
    <location>
        <begin position="253"/>
        <end position="308"/>
    </location>
</feature>
<evidence type="ECO:0000313" key="5">
    <source>
        <dbReference type="EMBL" id="GMN38283.1"/>
    </source>
</evidence>
<feature type="compositionally biased region" description="Gly residues" evidence="2">
    <location>
        <begin position="390"/>
        <end position="399"/>
    </location>
</feature>
<dbReference type="InterPro" id="IPR006867">
    <property type="entry name" value="DUF632"/>
</dbReference>
<comment type="caution">
    <text evidence="5">The sequence shown here is derived from an EMBL/GenBank/DDBJ whole genome shotgun (WGS) entry which is preliminary data.</text>
</comment>
<accession>A0AA87ZLF4</accession>
<proteinExistence type="predicted"/>
<sequence length="835" mass="94096">MPYRLEVGCVKSNNQKLVKAGKGYLWKFNKARCAFLDEAIHQRYALAEAHFAYIHSLKGIGNSLHKFVEQDLANNHRSSSSPGSPPPTKLNLPPQRKGDPDVHHAVQASKSAPHPHSDAHLEFHSDSDSDDSGSLHHSDDDHDHLSPLHGTGGHYGQYMESDQGALGPYAGGFMHMNFMKNKATPSVVYEQRPLGPETVYHVGESSSSTSYYPYNNNNYVNPNPNPYLNYGYSNYDGGIGGYYGGSTPPPYGTNAPAPAASSSKPPPPPSPPRASPWEFLNPFETNDSYYSQYTPSRDSREVREEEGIPDLEEEDYHHEVVKEVHGHQKFAGDGGKHSKSDVDDKVVDEPDVSLYQTRPSVSMENERGVEYEVHVVDKKVVDDEERSKGSGSGPGFKGRGGSRDVFEVVREIEDQFQRASESGNEIAQILEVGKLPYGRKHVSSKMLHAVTPSLSVMSSQPSTSKGAESSSSADKNGPAQLDFEEELRTRSRNLSSTLHKLYLWEKKLYNEVKVEEKMRVIHDRKCRKLKRLDERGAEVHKIDTTRTLIRSLSTKIRIAIQVVDKISVTINKIRDEELWPQLNELIQGLHRMWKCMLECHRIQCEAIREARGLGSIGSGKKLGDAHLAATLQFGRELLNWTFRFSTWISAQKGYVRALNQWLVKCLLYEPEETADGVVPFSPGRLGAPPIFVICNQWSQAMERISEKEVVDSMRVFTMSVLQIWEHDKQEARQRMMANKDLERKVKNMDREDQKMQKEIQAFDKKMVLVSGQNNGLPVSGHIVHQSDTSNISVQASLQCIFEAMERFTANSMKAYEELLQRSEEEMVSRQQERVS</sequence>
<feature type="compositionally biased region" description="Polar residues" evidence="2">
    <location>
        <begin position="283"/>
        <end position="296"/>
    </location>
</feature>
<evidence type="ECO:0000259" key="4">
    <source>
        <dbReference type="Pfam" id="PF04783"/>
    </source>
</evidence>
<keyword evidence="6" id="KW-1185">Reference proteome</keyword>
<feature type="compositionally biased region" description="Low complexity" evidence="2">
    <location>
        <begin position="253"/>
        <end position="263"/>
    </location>
</feature>
<dbReference type="EMBL" id="BTGU01000007">
    <property type="protein sequence ID" value="GMN38283.1"/>
    <property type="molecule type" value="Genomic_DNA"/>
</dbReference>
<feature type="compositionally biased region" description="Basic and acidic residues" evidence="2">
    <location>
        <begin position="297"/>
        <end position="306"/>
    </location>
</feature>
<keyword evidence="1" id="KW-0175">Coiled coil</keyword>
<evidence type="ECO:0000256" key="1">
    <source>
        <dbReference type="SAM" id="Coils"/>
    </source>
</evidence>
<feature type="region of interest" description="Disordered" evidence="2">
    <location>
        <begin position="379"/>
        <end position="402"/>
    </location>
</feature>
<dbReference type="InterPro" id="IPR006868">
    <property type="entry name" value="DUF630"/>
</dbReference>
<feature type="region of interest" description="Disordered" evidence="2">
    <location>
        <begin position="453"/>
        <end position="479"/>
    </location>
</feature>
<reference evidence="5" key="1">
    <citation type="submission" date="2023-07" db="EMBL/GenBank/DDBJ databases">
        <title>draft genome sequence of fig (Ficus carica).</title>
        <authorList>
            <person name="Takahashi T."/>
            <person name="Nishimura K."/>
        </authorList>
    </citation>
    <scope>NUCLEOTIDE SEQUENCE</scope>
</reference>
<feature type="compositionally biased region" description="Pro residues" evidence="2">
    <location>
        <begin position="264"/>
        <end position="274"/>
    </location>
</feature>
<evidence type="ECO:0000259" key="3">
    <source>
        <dbReference type="Pfam" id="PF04782"/>
    </source>
</evidence>
<feature type="compositionally biased region" description="Basic and acidic residues" evidence="2">
    <location>
        <begin position="379"/>
        <end position="388"/>
    </location>
</feature>
<dbReference type="Pfam" id="PF04782">
    <property type="entry name" value="DUF632"/>
    <property type="match status" value="1"/>
</dbReference>
<feature type="compositionally biased region" description="Low complexity" evidence="2">
    <location>
        <begin position="462"/>
        <end position="472"/>
    </location>
</feature>
<organism evidence="5 6">
    <name type="scientific">Ficus carica</name>
    <name type="common">Common fig</name>
    <dbReference type="NCBI Taxonomy" id="3494"/>
    <lineage>
        <taxon>Eukaryota</taxon>
        <taxon>Viridiplantae</taxon>
        <taxon>Streptophyta</taxon>
        <taxon>Embryophyta</taxon>
        <taxon>Tracheophyta</taxon>
        <taxon>Spermatophyta</taxon>
        <taxon>Magnoliopsida</taxon>
        <taxon>eudicotyledons</taxon>
        <taxon>Gunneridae</taxon>
        <taxon>Pentapetalae</taxon>
        <taxon>rosids</taxon>
        <taxon>fabids</taxon>
        <taxon>Rosales</taxon>
        <taxon>Moraceae</taxon>
        <taxon>Ficeae</taxon>
        <taxon>Ficus</taxon>
    </lineage>
</organism>
<name>A0AA87ZLF4_FICCA</name>
<evidence type="ECO:0000256" key="2">
    <source>
        <dbReference type="SAM" id="MobiDB-lite"/>
    </source>
</evidence>
<protein>
    <submittedName>
        <fullName evidence="5">Uncharacterized protein</fullName>
    </submittedName>
</protein>
<gene>
    <name evidence="5" type="ORF">TIFTF001_007508</name>
</gene>